<feature type="region of interest" description="Disordered" evidence="5">
    <location>
        <begin position="242"/>
        <end position="274"/>
    </location>
</feature>
<dbReference type="PRINTS" id="PR00364">
    <property type="entry name" value="DISEASERSIST"/>
</dbReference>
<dbReference type="Gene3D" id="3.40.50.300">
    <property type="entry name" value="P-loop containing nucleotide triphosphate hydrolases"/>
    <property type="match status" value="1"/>
</dbReference>
<dbReference type="CDD" id="cd15831">
    <property type="entry name" value="BTAD"/>
    <property type="match status" value="1"/>
</dbReference>
<evidence type="ECO:0000259" key="6">
    <source>
        <dbReference type="SMART" id="SM01043"/>
    </source>
</evidence>
<evidence type="ECO:0000313" key="7">
    <source>
        <dbReference type="EMBL" id="SEK29631.1"/>
    </source>
</evidence>
<dbReference type="SMART" id="SM01043">
    <property type="entry name" value="BTAD"/>
    <property type="match status" value="1"/>
</dbReference>
<feature type="compositionally biased region" description="Pro residues" evidence="5">
    <location>
        <begin position="250"/>
        <end position="270"/>
    </location>
</feature>
<dbReference type="GO" id="GO:0043531">
    <property type="term" value="F:ADP binding"/>
    <property type="evidence" value="ECO:0007669"/>
    <property type="project" value="InterPro"/>
</dbReference>
<dbReference type="Gene3D" id="1.10.10.10">
    <property type="entry name" value="Winged helix-like DNA-binding domain superfamily/Winged helix DNA-binding domain"/>
    <property type="match status" value="1"/>
</dbReference>
<dbReference type="InterPro" id="IPR036388">
    <property type="entry name" value="WH-like_DNA-bd_sf"/>
</dbReference>
<organism evidence="7 8">
    <name type="scientific">Nonomuraea pusilla</name>
    <dbReference type="NCBI Taxonomy" id="46177"/>
    <lineage>
        <taxon>Bacteria</taxon>
        <taxon>Bacillati</taxon>
        <taxon>Actinomycetota</taxon>
        <taxon>Actinomycetes</taxon>
        <taxon>Streptosporangiales</taxon>
        <taxon>Streptosporangiaceae</taxon>
        <taxon>Nonomuraea</taxon>
    </lineage>
</organism>
<evidence type="ECO:0000256" key="3">
    <source>
        <dbReference type="ARBA" id="ARBA00023125"/>
    </source>
</evidence>
<keyword evidence="2" id="KW-0805">Transcription regulation</keyword>
<protein>
    <submittedName>
        <fullName evidence="7">DNA-binding transcriptional activator of the SARP family</fullName>
    </submittedName>
</protein>
<dbReference type="STRING" id="46177.SAMN05660976_00195"/>
<comment type="similarity">
    <text evidence="1">Belongs to the AfsR/DnrI/RedD regulatory family.</text>
</comment>
<evidence type="ECO:0000313" key="8">
    <source>
        <dbReference type="Proteomes" id="UP000198953"/>
    </source>
</evidence>
<dbReference type="Gene3D" id="1.25.40.10">
    <property type="entry name" value="Tetratricopeptide repeat domain"/>
    <property type="match status" value="2"/>
</dbReference>
<dbReference type="Pfam" id="PF03704">
    <property type="entry name" value="BTAD"/>
    <property type="match status" value="1"/>
</dbReference>
<keyword evidence="4" id="KW-0804">Transcription</keyword>
<dbReference type="RefSeq" id="WP_143078510.1">
    <property type="nucleotide sequence ID" value="NZ_FOBF01000001.1"/>
</dbReference>
<dbReference type="SMART" id="SM00028">
    <property type="entry name" value="TPR"/>
    <property type="match status" value="4"/>
</dbReference>
<sequence length="930" mass="99476">MRFGILGQPAMWQHGEEIRLATRRSRGVLAHLLLSPARSASVESLMDAIYGDTPTKSARNQVHRGVGELRKYGVTIDVHDNVYRLEAADDDVDAYVFLRLCDRARAEADDGDHAAAARTLSEALDLWRGPALAGLDSEAFLAEAVVWNERMLAATEARIDADLALGRHREVIAELQRLTEQHPLREAFCGQLMLALYRSQRGSEALQAFADLEERLRDELGTDPGPALRDLRTRILRQDSVLERARQTPAPAPAGEPVPGPARRPAPVPRQLPARAGVLVGRDAELRRITGVLEDGGASPVVVITGPGGAGKTALCLEAAHRVAGRYPDGQLYAEEPGEPAEVLAGFLAALGVAPDRVPEGAGARAALLRSLLASRRVLIVLDGVSSVRRLEPLLPGHPGCAVIVTSRSPLALLRGAVRVGVAALDRAGARALLATGAGAERMAAEPQAADRVVDLCARLPVALHIAAARLATRPHWTLARLAERLADPSRILGELEHDGLSVVPTLARGYEALPSGPRSLIRRIGFYGSAEITATTTAALADVPVDAAENLLEELAESHFMVTTGDGDRFRCHELLLGFGADRARAEDSEPELDAAVLRALGALLALTDDAHAAMRGRDNAIPRGTAPRHRPLGAAAWSGDGSAWFDDNLDAVLAAVRRATPFPGTCWELAVAPLARYEAGAHFDVWLESHELALSSVRAAGDLRGQAALQYSLGHRSLLVGDYVGAARRLETAERIFLDLADDHGRGLALRLLADLDRIRHEPDRARKAYEEAAEVLRRSGDPVGEADALGGLALVLDGAGEREASRACLERALVLCREGGSLRSEAQIRRGAAMRAARTGTPEEAYPELLRALEIATFIGDRVVLSDVLLDLGTTRILLGDPRAAYDDLVTAEEIARAAGVTRTALRARRARAFLNGTGEATRHAAR</sequence>
<dbReference type="SUPFAM" id="SSF48452">
    <property type="entry name" value="TPR-like"/>
    <property type="match status" value="2"/>
</dbReference>
<dbReference type="InterPro" id="IPR005158">
    <property type="entry name" value="BTAD"/>
</dbReference>
<evidence type="ECO:0000256" key="5">
    <source>
        <dbReference type="SAM" id="MobiDB-lite"/>
    </source>
</evidence>
<dbReference type="PANTHER" id="PTHR35807:SF1">
    <property type="entry name" value="TRANSCRIPTIONAL REGULATOR REDD"/>
    <property type="match status" value="1"/>
</dbReference>
<reference evidence="7 8" key="1">
    <citation type="submission" date="2016-10" db="EMBL/GenBank/DDBJ databases">
        <authorList>
            <person name="de Groot N.N."/>
        </authorList>
    </citation>
    <scope>NUCLEOTIDE SEQUENCE [LARGE SCALE GENOMIC DNA]</scope>
    <source>
        <strain evidence="7 8">DSM 43357</strain>
    </source>
</reference>
<dbReference type="SUPFAM" id="SSF52540">
    <property type="entry name" value="P-loop containing nucleoside triphosphate hydrolases"/>
    <property type="match status" value="1"/>
</dbReference>
<keyword evidence="8" id="KW-1185">Reference proteome</keyword>
<dbReference type="FunFam" id="1.25.40.10:FF:000222">
    <property type="entry name" value="SARP family transcriptional regulator"/>
    <property type="match status" value="1"/>
</dbReference>
<dbReference type="SUPFAM" id="SSF46894">
    <property type="entry name" value="C-terminal effector domain of the bipartite response regulators"/>
    <property type="match status" value="1"/>
</dbReference>
<dbReference type="AlphaFoldDB" id="A0A1H7FUP4"/>
<evidence type="ECO:0000256" key="1">
    <source>
        <dbReference type="ARBA" id="ARBA00005820"/>
    </source>
</evidence>
<keyword evidence="3 7" id="KW-0238">DNA-binding</keyword>
<dbReference type="Proteomes" id="UP000198953">
    <property type="component" value="Unassembled WGS sequence"/>
</dbReference>
<dbReference type="GO" id="GO:0003677">
    <property type="term" value="F:DNA binding"/>
    <property type="evidence" value="ECO:0007669"/>
    <property type="project" value="UniProtKB-KW"/>
</dbReference>
<dbReference type="InterPro" id="IPR011990">
    <property type="entry name" value="TPR-like_helical_dom_sf"/>
</dbReference>
<dbReference type="Pfam" id="PF00931">
    <property type="entry name" value="NB-ARC"/>
    <property type="match status" value="1"/>
</dbReference>
<dbReference type="GO" id="GO:0006355">
    <property type="term" value="P:regulation of DNA-templated transcription"/>
    <property type="evidence" value="ECO:0007669"/>
    <property type="project" value="InterPro"/>
</dbReference>
<dbReference type="InterPro" id="IPR002182">
    <property type="entry name" value="NB-ARC"/>
</dbReference>
<accession>A0A1H7FUP4</accession>
<dbReference type="EMBL" id="FOBF01000001">
    <property type="protein sequence ID" value="SEK29631.1"/>
    <property type="molecule type" value="Genomic_DNA"/>
</dbReference>
<dbReference type="InterPro" id="IPR016032">
    <property type="entry name" value="Sig_transdc_resp-reg_C-effctor"/>
</dbReference>
<evidence type="ECO:0000256" key="2">
    <source>
        <dbReference type="ARBA" id="ARBA00023015"/>
    </source>
</evidence>
<proteinExistence type="inferred from homology"/>
<dbReference type="InterPro" id="IPR027417">
    <property type="entry name" value="P-loop_NTPase"/>
</dbReference>
<gene>
    <name evidence="7" type="ORF">SAMN05660976_00195</name>
</gene>
<dbReference type="OrthoDB" id="5521887at2"/>
<feature type="domain" description="Bacterial transcriptional activator" evidence="6">
    <location>
        <begin position="92"/>
        <end position="236"/>
    </location>
</feature>
<dbReference type="InterPro" id="IPR051677">
    <property type="entry name" value="AfsR-DnrI-RedD_regulator"/>
</dbReference>
<evidence type="ECO:0000256" key="4">
    <source>
        <dbReference type="ARBA" id="ARBA00023163"/>
    </source>
</evidence>
<dbReference type="InterPro" id="IPR019734">
    <property type="entry name" value="TPR_rpt"/>
</dbReference>
<name>A0A1H7FUP4_9ACTN</name>
<dbReference type="PANTHER" id="PTHR35807">
    <property type="entry name" value="TRANSCRIPTIONAL REGULATOR REDD-RELATED"/>
    <property type="match status" value="1"/>
</dbReference>